<keyword evidence="1" id="KW-0732">Signal</keyword>
<accession>A0ABU1I6U0</accession>
<evidence type="ECO:0000313" key="2">
    <source>
        <dbReference type="EMBL" id="MDR6212780.1"/>
    </source>
</evidence>
<dbReference type="Proteomes" id="UP001267710">
    <property type="component" value="Unassembled WGS sequence"/>
</dbReference>
<organism evidence="2 3">
    <name type="scientific">Paracidovorax wautersii</name>
    <dbReference type="NCBI Taxonomy" id="1177982"/>
    <lineage>
        <taxon>Bacteria</taxon>
        <taxon>Pseudomonadati</taxon>
        <taxon>Pseudomonadota</taxon>
        <taxon>Betaproteobacteria</taxon>
        <taxon>Burkholderiales</taxon>
        <taxon>Comamonadaceae</taxon>
        <taxon>Paracidovorax</taxon>
    </lineage>
</organism>
<dbReference type="RefSeq" id="WP_309825773.1">
    <property type="nucleotide sequence ID" value="NZ_JAVIZX010000001.1"/>
</dbReference>
<feature type="signal peptide" evidence="1">
    <location>
        <begin position="1"/>
        <end position="34"/>
    </location>
</feature>
<proteinExistence type="predicted"/>
<reference evidence="2 3" key="1">
    <citation type="submission" date="2023-08" db="EMBL/GenBank/DDBJ databases">
        <title>Functional and genomic diversity of the sorghum phyllosphere microbiome.</title>
        <authorList>
            <person name="Shade A."/>
        </authorList>
    </citation>
    <scope>NUCLEOTIDE SEQUENCE [LARGE SCALE GENOMIC DNA]</scope>
    <source>
        <strain evidence="2 3">SORGH_AS_0335</strain>
    </source>
</reference>
<name>A0ABU1I6U0_9BURK</name>
<comment type="caution">
    <text evidence="2">The sequence shown here is derived from an EMBL/GenBank/DDBJ whole genome shotgun (WGS) entry which is preliminary data.</text>
</comment>
<evidence type="ECO:0000313" key="3">
    <source>
        <dbReference type="Proteomes" id="UP001267710"/>
    </source>
</evidence>
<feature type="chain" id="PRO_5045095539" evidence="1">
    <location>
        <begin position="35"/>
        <end position="146"/>
    </location>
</feature>
<evidence type="ECO:0000256" key="1">
    <source>
        <dbReference type="SAM" id="SignalP"/>
    </source>
</evidence>
<sequence length="146" mass="15642">MQRCSLHALHRRHGPLACCAAALLALATALPATAQTVAPQAGTTQRNFPPAALRGTLVITDIVQAQLNGKAVRMAPGMRLFSADNHLLALHTMAGQRLRVNYVLEASTGMLLTAWVLNSSEAAAKRAGDDTIEFNFKTESDKPNLR</sequence>
<protein>
    <submittedName>
        <fullName evidence="2">Uncharacterized protein</fullName>
    </submittedName>
</protein>
<dbReference type="EMBL" id="JAVIZX010000001">
    <property type="protein sequence ID" value="MDR6212780.1"/>
    <property type="molecule type" value="Genomic_DNA"/>
</dbReference>
<keyword evidence="3" id="KW-1185">Reference proteome</keyword>
<gene>
    <name evidence="2" type="ORF">QE399_000469</name>
</gene>